<dbReference type="EMBL" id="KJ195041">
    <property type="protein sequence ID" value="AHZ63842.1"/>
    <property type="molecule type" value="mRNA"/>
</dbReference>
<keyword evidence="11" id="KW-0157">Chromophore</keyword>
<keyword evidence="12" id="KW-0805">Transcription regulation</keyword>
<evidence type="ECO:0000256" key="18">
    <source>
        <dbReference type="SAM" id="MobiDB-lite"/>
    </source>
</evidence>
<evidence type="ECO:0000259" key="21">
    <source>
        <dbReference type="PROSITE" id="PS50112"/>
    </source>
</evidence>
<dbReference type="Pfam" id="PF00360">
    <property type="entry name" value="PHY"/>
    <property type="match status" value="1"/>
</dbReference>
<dbReference type="InterPro" id="IPR000719">
    <property type="entry name" value="Prot_kinase_dom"/>
</dbReference>
<dbReference type="PROSITE" id="PS00245">
    <property type="entry name" value="PHYTOCHROME_1"/>
    <property type="match status" value="1"/>
</dbReference>
<dbReference type="GO" id="GO:0007010">
    <property type="term" value="P:cytoskeleton organization"/>
    <property type="evidence" value="ECO:0007669"/>
    <property type="project" value="UniProtKB-ARBA"/>
</dbReference>
<dbReference type="FunFam" id="1.10.510.10:FF:000024">
    <property type="entry name" value="Probable serine/threonine-protein kinase cot-1"/>
    <property type="match status" value="1"/>
</dbReference>
<keyword evidence="14" id="KW-0675">Receptor</keyword>
<dbReference type="CDD" id="cd05574">
    <property type="entry name" value="STKc_phototropin_like"/>
    <property type="match status" value="1"/>
</dbReference>
<dbReference type="EC" id="2.7.11.1" evidence="2"/>
<name>A0A059UF21_9VIRI</name>
<feature type="compositionally biased region" description="Polar residues" evidence="18">
    <location>
        <begin position="1493"/>
        <end position="1512"/>
    </location>
</feature>
<dbReference type="InterPro" id="IPR013654">
    <property type="entry name" value="PAS_2"/>
</dbReference>
<reference evidence="22" key="1">
    <citation type="journal article" date="2014" name="Proc. Natl. Acad. Sci. U.S.A.">
        <title>Horizontal transfer of an adaptive chimeric photoreceptor from bryophytes to ferns.</title>
        <authorList>
            <person name="Li F.W."/>
            <person name="Villarreal J.C."/>
            <person name="Kelly S."/>
            <person name="Rothfels C.J."/>
            <person name="Melkonian M."/>
            <person name="Frangedakis E."/>
            <person name="Ruhsam M."/>
            <person name="Sigel E.M."/>
            <person name="Der J.P."/>
            <person name="Pittermann J."/>
            <person name="Burge D.O."/>
            <person name="Pokorny L."/>
            <person name="Larsson A."/>
            <person name="Chen T."/>
            <person name="Weststrand S."/>
            <person name="Thomas P."/>
            <person name="Carpenter E."/>
            <person name="Zhang Y."/>
            <person name="Tian Z."/>
            <person name="Chen L."/>
            <person name="Yan Z."/>
            <person name="Zhu Y."/>
            <person name="Sun X."/>
            <person name="Wang J."/>
            <person name="Stevenson D.W."/>
            <person name="Crandall-Stotler B.J."/>
            <person name="Shaw A.J."/>
            <person name="Deyholos M.K."/>
            <person name="Soltis D.E."/>
            <person name="Graham S.W."/>
            <person name="Windham M.D."/>
            <person name="Langdale J.A."/>
            <person name="Wong G.K."/>
            <person name="Mathews S."/>
            <person name="Pryer K.M."/>
        </authorList>
    </citation>
    <scope>NUCLEOTIDE SEQUENCE</scope>
</reference>
<feature type="domain" description="PAS" evidence="21">
    <location>
        <begin position="666"/>
        <end position="712"/>
    </location>
</feature>
<comment type="similarity">
    <text evidence="1">Belongs to the protein kinase superfamily. AGC Ser/Thr protein kinase family.</text>
</comment>
<evidence type="ECO:0000259" key="19">
    <source>
        <dbReference type="PROSITE" id="PS50011"/>
    </source>
</evidence>
<evidence type="ECO:0000256" key="14">
    <source>
        <dbReference type="ARBA" id="ARBA00023170"/>
    </source>
</evidence>
<protein>
    <recommendedName>
        <fullName evidence="2">non-specific serine/threonine protein kinase</fullName>
        <ecNumber evidence="2">2.7.11.1</ecNumber>
    </recommendedName>
</protein>
<dbReference type="Gene3D" id="3.30.450.270">
    <property type="match status" value="1"/>
</dbReference>
<evidence type="ECO:0000256" key="1">
    <source>
        <dbReference type="ARBA" id="ARBA00009903"/>
    </source>
</evidence>
<dbReference type="InterPro" id="IPR001294">
    <property type="entry name" value="Phytochrome"/>
</dbReference>
<keyword evidence="13" id="KW-0804">Transcription</keyword>
<evidence type="ECO:0000256" key="9">
    <source>
        <dbReference type="ARBA" id="ARBA00022777"/>
    </source>
</evidence>
<proteinExistence type="evidence at transcript level"/>
<dbReference type="Gene3D" id="3.30.200.20">
    <property type="entry name" value="Phosphorylase Kinase, domain 1"/>
    <property type="match status" value="1"/>
</dbReference>
<dbReference type="PROSITE" id="PS00108">
    <property type="entry name" value="PROTEIN_KINASE_ST"/>
    <property type="match status" value="1"/>
</dbReference>
<evidence type="ECO:0000256" key="13">
    <source>
        <dbReference type="ARBA" id="ARBA00023163"/>
    </source>
</evidence>
<evidence type="ECO:0000256" key="16">
    <source>
        <dbReference type="ARBA" id="ARBA00048679"/>
    </source>
</evidence>
<evidence type="ECO:0000256" key="2">
    <source>
        <dbReference type="ARBA" id="ARBA00012513"/>
    </source>
</evidence>
<evidence type="ECO:0000256" key="17">
    <source>
        <dbReference type="PROSITE-ProRule" id="PRU10141"/>
    </source>
</evidence>
<dbReference type="FunFam" id="3.30.200.20:FF:000042">
    <property type="entry name" value="Aurora kinase A"/>
    <property type="match status" value="1"/>
</dbReference>
<keyword evidence="6" id="KW-0716">Sensory transduction</keyword>
<evidence type="ECO:0000313" key="22">
    <source>
        <dbReference type="EMBL" id="AHZ63842.1"/>
    </source>
</evidence>
<dbReference type="Pfam" id="PF08446">
    <property type="entry name" value="PAS_2"/>
    <property type="match status" value="1"/>
</dbReference>
<dbReference type="InterPro" id="IPR013516">
    <property type="entry name" value="Phyto_chromo_BS"/>
</dbReference>
<comment type="catalytic activity">
    <reaction evidence="16">
        <text>L-seryl-[protein] + ATP = O-phospho-L-seryl-[protein] + ADP + H(+)</text>
        <dbReference type="Rhea" id="RHEA:17989"/>
        <dbReference type="Rhea" id="RHEA-COMP:9863"/>
        <dbReference type="Rhea" id="RHEA-COMP:11604"/>
        <dbReference type="ChEBI" id="CHEBI:15378"/>
        <dbReference type="ChEBI" id="CHEBI:29999"/>
        <dbReference type="ChEBI" id="CHEBI:30616"/>
        <dbReference type="ChEBI" id="CHEBI:83421"/>
        <dbReference type="ChEBI" id="CHEBI:456216"/>
        <dbReference type="EC" id="2.7.11.1"/>
    </reaction>
</comment>
<dbReference type="InterPro" id="IPR003018">
    <property type="entry name" value="GAF"/>
</dbReference>
<dbReference type="Pfam" id="PF00069">
    <property type="entry name" value="Pkinase"/>
    <property type="match status" value="1"/>
</dbReference>
<feature type="region of interest" description="Disordered" evidence="18">
    <location>
        <begin position="828"/>
        <end position="898"/>
    </location>
</feature>
<dbReference type="PANTHER" id="PTHR45637">
    <property type="entry name" value="FLIPPASE KINASE 1-RELATED"/>
    <property type="match status" value="1"/>
</dbReference>
<dbReference type="Gene3D" id="3.30.450.20">
    <property type="entry name" value="PAS domain"/>
    <property type="match status" value="3"/>
</dbReference>
<reference evidence="22" key="2">
    <citation type="submission" date="2014-01" db="EMBL/GenBank/DDBJ databases">
        <authorList>
            <person name="Li F.-W."/>
        </authorList>
    </citation>
    <scope>NUCLEOTIDE SEQUENCE</scope>
</reference>
<evidence type="ECO:0000256" key="8">
    <source>
        <dbReference type="ARBA" id="ARBA00022741"/>
    </source>
</evidence>
<keyword evidence="3" id="KW-0723">Serine/threonine-protein kinase</keyword>
<dbReference type="GO" id="GO:0009584">
    <property type="term" value="P:detection of visible light"/>
    <property type="evidence" value="ECO:0007669"/>
    <property type="project" value="InterPro"/>
</dbReference>
<keyword evidence="9" id="KW-0418">Kinase</keyword>
<dbReference type="InterPro" id="IPR035965">
    <property type="entry name" value="PAS-like_dom_sf"/>
</dbReference>
<evidence type="ECO:0000256" key="7">
    <source>
        <dbReference type="ARBA" id="ARBA00022679"/>
    </source>
</evidence>
<dbReference type="CDD" id="cd00130">
    <property type="entry name" value="PAS"/>
    <property type="match status" value="1"/>
</dbReference>
<dbReference type="SMART" id="SM00220">
    <property type="entry name" value="S_TKc"/>
    <property type="match status" value="1"/>
</dbReference>
<dbReference type="PROSITE" id="PS50112">
    <property type="entry name" value="PAS"/>
    <property type="match status" value="1"/>
</dbReference>
<dbReference type="Gene3D" id="1.10.510.10">
    <property type="entry name" value="Transferase(Phosphotransferase) domain 1"/>
    <property type="match status" value="1"/>
</dbReference>
<feature type="binding site" evidence="17">
    <location>
        <position position="1165"/>
    </location>
    <ligand>
        <name>ATP</name>
        <dbReference type="ChEBI" id="CHEBI:30616"/>
    </ligand>
</feature>
<dbReference type="InterPro" id="IPR016132">
    <property type="entry name" value="Phyto_chromo_attachment"/>
</dbReference>
<dbReference type="Pfam" id="PF01590">
    <property type="entry name" value="GAF"/>
    <property type="match status" value="1"/>
</dbReference>
<accession>A0A059UF21</accession>
<dbReference type="GO" id="GO:0004674">
    <property type="term" value="F:protein serine/threonine kinase activity"/>
    <property type="evidence" value="ECO:0007669"/>
    <property type="project" value="UniProtKB-KW"/>
</dbReference>
<feature type="domain" description="Phytochrome chromophore attachment site" evidence="20">
    <location>
        <begin position="225"/>
        <end position="397"/>
    </location>
</feature>
<feature type="domain" description="Protein kinase" evidence="19">
    <location>
        <begin position="1136"/>
        <end position="1431"/>
    </location>
</feature>
<dbReference type="SUPFAM" id="SSF55785">
    <property type="entry name" value="PYP-like sensor domain (PAS domain)"/>
    <property type="match status" value="3"/>
</dbReference>
<dbReference type="SMART" id="SM00091">
    <property type="entry name" value="PAS"/>
    <property type="match status" value="2"/>
</dbReference>
<organism evidence="22">
    <name type="scientific">Cylindrocystis sp. VAZE</name>
    <dbReference type="NCBI Taxonomy" id="1498949"/>
    <lineage>
        <taxon>Eukaryota</taxon>
        <taxon>Viridiplantae</taxon>
        <taxon>Streptophyta</taxon>
        <taxon>Zygnematophyceae</taxon>
        <taxon>Zygnematophycidae</taxon>
        <taxon>Zygnematales</taxon>
        <taxon>Mesotaeniaceae</taxon>
        <taxon>Cylindrocystis</taxon>
    </lineage>
</organism>
<evidence type="ECO:0000256" key="3">
    <source>
        <dbReference type="ARBA" id="ARBA00022527"/>
    </source>
</evidence>
<dbReference type="PROSITE" id="PS50011">
    <property type="entry name" value="PROTEIN_KINASE_DOM"/>
    <property type="match status" value="1"/>
</dbReference>
<dbReference type="InterPro" id="IPR017441">
    <property type="entry name" value="Protein_kinase_ATP_BS"/>
</dbReference>
<evidence type="ECO:0000256" key="15">
    <source>
        <dbReference type="ARBA" id="ARBA00047899"/>
    </source>
</evidence>
<feature type="region of interest" description="Disordered" evidence="18">
    <location>
        <begin position="1296"/>
        <end position="1315"/>
    </location>
</feature>
<dbReference type="PRINTS" id="PR01033">
    <property type="entry name" value="PHYTOCHROME"/>
</dbReference>
<keyword evidence="8 17" id="KW-0547">Nucleotide-binding</keyword>
<dbReference type="SUPFAM" id="SSF55781">
    <property type="entry name" value="GAF domain-like"/>
    <property type="match status" value="2"/>
</dbReference>
<dbReference type="Gene3D" id="3.30.450.40">
    <property type="match status" value="1"/>
</dbReference>
<keyword evidence="4" id="KW-0600">Photoreceptor protein</keyword>
<dbReference type="SMART" id="SM00065">
    <property type="entry name" value="GAF"/>
    <property type="match status" value="1"/>
</dbReference>
<evidence type="ECO:0000256" key="4">
    <source>
        <dbReference type="ARBA" id="ARBA00022543"/>
    </source>
</evidence>
<dbReference type="GO" id="GO:0006355">
    <property type="term" value="P:regulation of DNA-templated transcription"/>
    <property type="evidence" value="ECO:0007669"/>
    <property type="project" value="InterPro"/>
</dbReference>
<dbReference type="FunFam" id="3.30.450.270:FF:000001">
    <property type="entry name" value="Phytochrome"/>
    <property type="match status" value="1"/>
</dbReference>
<dbReference type="InterPro" id="IPR011009">
    <property type="entry name" value="Kinase-like_dom_sf"/>
</dbReference>
<dbReference type="GO" id="GO:0009881">
    <property type="term" value="F:photoreceptor activity"/>
    <property type="evidence" value="ECO:0007669"/>
    <property type="project" value="UniProtKB-KW"/>
</dbReference>
<dbReference type="GO" id="GO:0005524">
    <property type="term" value="F:ATP binding"/>
    <property type="evidence" value="ECO:0007669"/>
    <property type="project" value="UniProtKB-UniRule"/>
</dbReference>
<keyword evidence="5" id="KW-0597">Phosphoprotein</keyword>
<dbReference type="SUPFAM" id="SSF56112">
    <property type="entry name" value="Protein kinase-like (PK-like)"/>
    <property type="match status" value="1"/>
</dbReference>
<evidence type="ECO:0000256" key="11">
    <source>
        <dbReference type="ARBA" id="ARBA00022991"/>
    </source>
</evidence>
<evidence type="ECO:0000259" key="20">
    <source>
        <dbReference type="PROSITE" id="PS50046"/>
    </source>
</evidence>
<evidence type="ECO:0000256" key="10">
    <source>
        <dbReference type="ARBA" id="ARBA00022840"/>
    </source>
</evidence>
<comment type="catalytic activity">
    <reaction evidence="15">
        <text>L-threonyl-[protein] + ATP = O-phospho-L-threonyl-[protein] + ADP + H(+)</text>
        <dbReference type="Rhea" id="RHEA:46608"/>
        <dbReference type="Rhea" id="RHEA-COMP:11060"/>
        <dbReference type="Rhea" id="RHEA-COMP:11605"/>
        <dbReference type="ChEBI" id="CHEBI:15378"/>
        <dbReference type="ChEBI" id="CHEBI:30013"/>
        <dbReference type="ChEBI" id="CHEBI:30616"/>
        <dbReference type="ChEBI" id="CHEBI:61977"/>
        <dbReference type="ChEBI" id="CHEBI:456216"/>
        <dbReference type="EC" id="2.7.11.1"/>
    </reaction>
</comment>
<evidence type="ECO:0000256" key="12">
    <source>
        <dbReference type="ARBA" id="ARBA00023015"/>
    </source>
</evidence>
<dbReference type="InterPro" id="IPR013515">
    <property type="entry name" value="Phytochrome_cen-reg"/>
</dbReference>
<feature type="region of interest" description="Disordered" evidence="18">
    <location>
        <begin position="1493"/>
        <end position="1518"/>
    </location>
</feature>
<evidence type="ECO:0000256" key="5">
    <source>
        <dbReference type="ARBA" id="ARBA00022553"/>
    </source>
</evidence>
<dbReference type="InterPro" id="IPR008271">
    <property type="entry name" value="Ser/Thr_kinase_AS"/>
</dbReference>
<sequence>MANVVRGSARPQSRLAVQSARAADEQAVQDSILQSSYDESDGQKFDYTVASTGAGDGSKKPWEIDQLAYFQKMQRGGLTQPHGVMLCVEPRPTKLEILAYSSNAAELLECNEQAVKLGVDARGLFAEASAMLLLKEAASKGSFRQPLVLTTKESPRPYYAVLTRCELGVIVDIEPVSPLDKTLSIGSNDYLPKVKRDAPVAITMQEARHAAQVSVERLKNVGAGNVQGVCAAVVREMRDLLQYDRVMCYKLHPDHHGEVVAESVREDFDPYIGLHFPATDIPQAMRTLFIKVGSRMICNAGRPMVKVVQAEEASQGISLAESVLRAPHGCHSQYMVNMGSIASLVMAILVHDKKDDLDPNEEIGEGQKRLWGLLVCHHGSPRYTAFPLRKAAEYLVNGFASILNREVLLEANLHEENILRTQTLLCDMLESDVPLGIIREHPNIMDLVKCDGAALMFANRFWLLGKTPTEMQIRDIVDWLVKSHGKKMAMCTESLSDAGFPGAPALGEDVCGMVAIRLKLKDFLFWFRSNAASEVKWGGRKHQAADKDDNAKLHPRNSFKAFMDIVKKRSMPWIDLDLEAINGLRLMLESALDQTNSEELHAALDAGLKGAGGTNLNGQPIAPSKGLQIRLNHELPAALNEETEVVLRCFKASFLVTDGTRGDYPILFASEGFVQLSGYSHADVVDKPYNILEGSDTEGEDAQKLRQAMAGGGTYNARALHYRSDGQPFWNLVTMATAKDEDGNTRNHVLLFNEVAKYLEGHGTPTSADKRLLNKSPSARHATLLDGEEGGSPGTDRGFPVSIIRYEGRMKEKAVRKVLELVQAVKNPSKAKTDGPLTPGRSGGIAEELKVTRPKSTELPVTANSFAHLASTPHGPGGSAHGGDAHAHGHPPTGRPRRRSVVEVLLGKKDESGSDSPVQPAPAHDVAKEAIEAAKKRRAHKGLDFGTTLERIEYSFLVTDPRLDENPVIFMSDEYIRLTEYSREEFVGGDLIIPEGQQTASSEIRKIRTALTTQKDVCVQILAYKKKTGKPIWVVYHLGMVRDSQGHVLYMVNVLKEVGSAQVNDAELKTFKTTAEMEASAVAEALRNLPNAAMIEKQWTIHSHPVLPKPHRAQDPAWAAVRETSERDGRLGLKHFRPIKPLGSGDSGSVVLAELRGTGFLFAVKVMEKENMIERNKVHRVAAEREILEHLDHPFLPTLYASYQTAKHVCFVTDFCKGGELYSILEEQPENRFEESLVRFYAAEVLLALEYLHCQGVIYRDLKPENLLLTDGGHILLTDFDLSILTSAFPKVVRPGGARSGGSSKRRKAKGGAGEGLPMFVAEPVTRSNSFVGTEEYIAPEIVAGGGHSADVDWWAFGILIYEMLFGYTPFAGNSMRQTFSNVMNLELPFPSNIPVSADVKHLIRCLLNRDPVHRLGHNMGSSEVKAHAFFNEINWALIRSKDAKPPRVPVKPTDVSAILPGSRKAGPETWRLTDIAGDPRSDRSSVIMLRSSTDSFPTSGRSSNEVVNANDLNIGDK</sequence>
<keyword evidence="10 17" id="KW-0067">ATP-binding</keyword>
<evidence type="ECO:0000256" key="6">
    <source>
        <dbReference type="ARBA" id="ARBA00022606"/>
    </source>
</evidence>
<dbReference type="PROSITE" id="PS00107">
    <property type="entry name" value="PROTEIN_KINASE_ATP"/>
    <property type="match status" value="1"/>
</dbReference>
<dbReference type="InterPro" id="IPR029016">
    <property type="entry name" value="GAF-like_dom_sf"/>
</dbReference>
<dbReference type="InterPro" id="IPR000014">
    <property type="entry name" value="PAS"/>
</dbReference>
<dbReference type="PROSITE" id="PS50046">
    <property type="entry name" value="PHYTOCHROME_2"/>
    <property type="match status" value="1"/>
</dbReference>
<dbReference type="InterPro" id="IPR043150">
    <property type="entry name" value="Phytochrome_PHY_sf"/>
</dbReference>
<keyword evidence="7" id="KW-0808">Transferase</keyword>
<dbReference type="Pfam" id="PF13426">
    <property type="entry name" value="PAS_9"/>
    <property type="match status" value="2"/>
</dbReference>